<dbReference type="OrthoDB" id="9802872at2"/>
<proteinExistence type="inferred from homology"/>
<dbReference type="GO" id="GO:0047804">
    <property type="term" value="F:cysteine-S-conjugate beta-lyase activity"/>
    <property type="evidence" value="ECO:0007669"/>
    <property type="project" value="UniProtKB-EC"/>
</dbReference>
<comment type="similarity">
    <text evidence="5">Belongs to the class-II pyridoxal-phosphate-dependent aminotransferase family. MalY/PatB cystathionine beta-lyase subfamily.</text>
</comment>
<reference evidence="7 8" key="1">
    <citation type="submission" date="2015-06" db="EMBL/GenBank/DDBJ databases">
        <title>Draft genome sequence of the purine-degrading Clostridium cylindrosporum HC-1 (DSM 605).</title>
        <authorList>
            <person name="Poehlein A."/>
            <person name="Schiel-Bengelsdorf B."/>
            <person name="Bengelsdorf F."/>
            <person name="Daniel R."/>
            <person name="Duerre P."/>
        </authorList>
    </citation>
    <scope>NUCLEOTIDE SEQUENCE [LARGE SCALE GENOMIC DNA]</scope>
    <source>
        <strain evidence="7 8">DSM 605</strain>
    </source>
</reference>
<dbReference type="Proteomes" id="UP000036756">
    <property type="component" value="Unassembled WGS sequence"/>
</dbReference>
<dbReference type="STRING" id="1121307.CLCY_1c04300"/>
<dbReference type="CDD" id="cd00609">
    <property type="entry name" value="AAT_like"/>
    <property type="match status" value="1"/>
</dbReference>
<evidence type="ECO:0000259" key="6">
    <source>
        <dbReference type="Pfam" id="PF00155"/>
    </source>
</evidence>
<dbReference type="PATRIC" id="fig|1121307.3.peg.796"/>
<keyword evidence="8" id="KW-1185">Reference proteome</keyword>
<dbReference type="InterPro" id="IPR051798">
    <property type="entry name" value="Class-II_PLP-Dep_Aminotrans"/>
</dbReference>
<dbReference type="InterPro" id="IPR027619">
    <property type="entry name" value="C-S_lyase_PatB-like"/>
</dbReference>
<dbReference type="InterPro" id="IPR015422">
    <property type="entry name" value="PyrdxlP-dep_Trfase_small"/>
</dbReference>
<sequence>MEKNKDFNEVINRMGTNCSKWDRRKEVFGQDVLPLWVADMDFKAPSMVIETLKEKIEHGVLGYTYIGENDYLPFVDFMKKRHHLDIFPSEILNTTGVVPAIALSLLSNTNEGDAVMIQTPVYHPFAQVIKANNRKLINNSLVNKGGVYCIDFISFEKQIIENDVKMVVLSNPHNPVGRVWMWEELGLLVDICKKHNVIIFSDEIHSDVIFYGNHFTSILHFRDRYDNIIAAFSPSKSFNVPSLYFSMIISPKESLRKGLSSWINRISMPGVNALNFPGAMAAYKYGEEWLDSMLNYVTDNMTYVINFFKEKMPNVKVVRPQGTYLMWLDFTRIFPLSKDLDNFLINEAKVGFNSGVSFGSEGEGFARINVACSRKTLEEALNRILVAFEKRGN</sequence>
<evidence type="ECO:0000256" key="5">
    <source>
        <dbReference type="ARBA" id="ARBA00037974"/>
    </source>
</evidence>
<accession>A0A0J8G071</accession>
<comment type="caution">
    <text evidence="7">The sequence shown here is derived from an EMBL/GenBank/DDBJ whole genome shotgun (WGS) entry which is preliminary data.</text>
</comment>
<evidence type="ECO:0000256" key="2">
    <source>
        <dbReference type="ARBA" id="ARBA00012224"/>
    </source>
</evidence>
<dbReference type="EC" id="4.4.1.13" evidence="2"/>
<dbReference type="Gene3D" id="3.90.1150.10">
    <property type="entry name" value="Aspartate Aminotransferase, domain 1"/>
    <property type="match status" value="1"/>
</dbReference>
<dbReference type="EMBL" id="LFVU01000028">
    <property type="protein sequence ID" value="KMT21196.1"/>
    <property type="molecule type" value="Genomic_DNA"/>
</dbReference>
<dbReference type="GO" id="GO:0030170">
    <property type="term" value="F:pyridoxal phosphate binding"/>
    <property type="evidence" value="ECO:0007669"/>
    <property type="project" value="InterPro"/>
</dbReference>
<evidence type="ECO:0000256" key="4">
    <source>
        <dbReference type="ARBA" id="ARBA00023239"/>
    </source>
</evidence>
<protein>
    <recommendedName>
        <fullName evidence="2">cysteine-S-conjugate beta-lyase</fullName>
        <ecNumber evidence="2">4.4.1.13</ecNumber>
    </recommendedName>
</protein>
<dbReference type="SUPFAM" id="SSF53383">
    <property type="entry name" value="PLP-dependent transferases"/>
    <property type="match status" value="1"/>
</dbReference>
<dbReference type="PANTHER" id="PTHR43525:SF1">
    <property type="entry name" value="PROTEIN MALY"/>
    <property type="match status" value="1"/>
</dbReference>
<dbReference type="AlphaFoldDB" id="A0A0J8G071"/>
<evidence type="ECO:0000256" key="3">
    <source>
        <dbReference type="ARBA" id="ARBA00022898"/>
    </source>
</evidence>
<dbReference type="InterPro" id="IPR015424">
    <property type="entry name" value="PyrdxlP-dep_Trfase"/>
</dbReference>
<evidence type="ECO:0000313" key="7">
    <source>
        <dbReference type="EMBL" id="KMT21196.1"/>
    </source>
</evidence>
<keyword evidence="3" id="KW-0663">Pyridoxal phosphate</keyword>
<name>A0A0J8G071_CLOCY</name>
<dbReference type="Pfam" id="PF00155">
    <property type="entry name" value="Aminotran_1_2"/>
    <property type="match status" value="1"/>
</dbReference>
<keyword evidence="4 7" id="KW-0456">Lyase</keyword>
<dbReference type="InterPro" id="IPR004839">
    <property type="entry name" value="Aminotransferase_I/II_large"/>
</dbReference>
<dbReference type="RefSeq" id="WP_048571565.1">
    <property type="nucleotide sequence ID" value="NZ_LFVU01000028.1"/>
</dbReference>
<organism evidence="7 8">
    <name type="scientific">Clostridium cylindrosporum DSM 605</name>
    <dbReference type="NCBI Taxonomy" id="1121307"/>
    <lineage>
        <taxon>Bacteria</taxon>
        <taxon>Bacillati</taxon>
        <taxon>Bacillota</taxon>
        <taxon>Clostridia</taxon>
        <taxon>Eubacteriales</taxon>
        <taxon>Clostridiaceae</taxon>
        <taxon>Clostridium</taxon>
    </lineage>
</organism>
<dbReference type="PANTHER" id="PTHR43525">
    <property type="entry name" value="PROTEIN MALY"/>
    <property type="match status" value="1"/>
</dbReference>
<feature type="domain" description="Aminotransferase class I/classII large" evidence="6">
    <location>
        <begin position="76"/>
        <end position="384"/>
    </location>
</feature>
<dbReference type="Gene3D" id="3.40.640.10">
    <property type="entry name" value="Type I PLP-dependent aspartate aminotransferase-like (Major domain)"/>
    <property type="match status" value="1"/>
</dbReference>
<evidence type="ECO:0000256" key="1">
    <source>
        <dbReference type="ARBA" id="ARBA00001933"/>
    </source>
</evidence>
<gene>
    <name evidence="7" type="primary">patB</name>
    <name evidence="7" type="ORF">CLCY_1c04300</name>
</gene>
<evidence type="ECO:0000313" key="8">
    <source>
        <dbReference type="Proteomes" id="UP000036756"/>
    </source>
</evidence>
<dbReference type="NCBIfam" id="TIGR04350">
    <property type="entry name" value="C_S_lyase_PatB"/>
    <property type="match status" value="1"/>
</dbReference>
<comment type="cofactor">
    <cofactor evidence="1">
        <name>pyridoxal 5'-phosphate</name>
        <dbReference type="ChEBI" id="CHEBI:597326"/>
    </cofactor>
</comment>
<dbReference type="InterPro" id="IPR015421">
    <property type="entry name" value="PyrdxlP-dep_Trfase_major"/>
</dbReference>